<keyword evidence="7" id="KW-0676">Redox-active center</keyword>
<comment type="similarity">
    <text evidence="2">Belongs to the thioredoxin family. DsbA subfamily.</text>
</comment>
<evidence type="ECO:0000313" key="11">
    <source>
        <dbReference type="EMBL" id="TKS53082.1"/>
    </source>
</evidence>
<keyword evidence="12" id="KW-1185">Reference proteome</keyword>
<evidence type="ECO:0000259" key="10">
    <source>
        <dbReference type="PROSITE" id="PS51352"/>
    </source>
</evidence>
<sequence length="270" mass="28136">MSTSRILVSLLLAAALAACGDREQAAPAATADTAAAATTPAQDVAPADAAAVDSADAAVDPAANADAEAATPAPAATPPQGPAPVEGTDYVTIANGQPFQPLNGQVEVVEVFGYTCPACAAFEPQFSAWKKRQPADVRVTPLAAPFGGFWMPYARAFYTAESMGLIDRTHGAMFEAIHVQRSLPVQNVSDQQIAGFYANHGADAAQFASTMQSFTVNAKLKRAEQFIGRTGVDATPTLVVNGKYRVIGGRSFDDVLNTVEHLVAQERGAR</sequence>
<evidence type="ECO:0000256" key="8">
    <source>
        <dbReference type="SAM" id="MobiDB-lite"/>
    </source>
</evidence>
<dbReference type="InterPro" id="IPR013766">
    <property type="entry name" value="Thioredoxin_domain"/>
</dbReference>
<dbReference type="PROSITE" id="PS51352">
    <property type="entry name" value="THIOREDOXIN_2"/>
    <property type="match status" value="1"/>
</dbReference>
<dbReference type="InterPro" id="IPR023205">
    <property type="entry name" value="DsbA/DsbL"/>
</dbReference>
<dbReference type="AlphaFoldDB" id="A0A4Z1R0S2"/>
<dbReference type="Proteomes" id="UP000298681">
    <property type="component" value="Unassembled WGS sequence"/>
</dbReference>
<dbReference type="RefSeq" id="WP_134675202.1">
    <property type="nucleotide sequence ID" value="NZ_SPUH01000002.1"/>
</dbReference>
<evidence type="ECO:0000256" key="4">
    <source>
        <dbReference type="ARBA" id="ARBA00022729"/>
    </source>
</evidence>
<dbReference type="GO" id="GO:0015036">
    <property type="term" value="F:disulfide oxidoreductase activity"/>
    <property type="evidence" value="ECO:0007669"/>
    <property type="project" value="UniProtKB-ARBA"/>
</dbReference>
<dbReference type="PANTHER" id="PTHR35891">
    <property type="entry name" value="THIOL:DISULFIDE INTERCHANGE PROTEIN DSBA"/>
    <property type="match status" value="1"/>
</dbReference>
<feature type="signal peptide" evidence="9">
    <location>
        <begin position="1"/>
        <end position="20"/>
    </location>
</feature>
<evidence type="ECO:0000256" key="7">
    <source>
        <dbReference type="ARBA" id="ARBA00023284"/>
    </source>
</evidence>
<feature type="domain" description="Thioredoxin" evidence="10">
    <location>
        <begin position="67"/>
        <end position="264"/>
    </location>
</feature>
<dbReference type="InterPro" id="IPR017937">
    <property type="entry name" value="Thioredoxin_CS"/>
</dbReference>
<reference evidence="11 12" key="1">
    <citation type="submission" date="2019-01" db="EMBL/GenBank/DDBJ databases">
        <authorList>
            <person name="Zhang S."/>
        </authorList>
    </citation>
    <scope>NUCLEOTIDE SEQUENCE [LARGE SCALE GENOMIC DNA]</scope>
    <source>
        <strain evidence="11 12">1626</strain>
    </source>
</reference>
<evidence type="ECO:0000256" key="3">
    <source>
        <dbReference type="ARBA" id="ARBA00013831"/>
    </source>
</evidence>
<dbReference type="InterPro" id="IPR050824">
    <property type="entry name" value="Thiol_disulfide_DsbA"/>
</dbReference>
<keyword evidence="5" id="KW-0574">Periplasm</keyword>
<evidence type="ECO:0000256" key="9">
    <source>
        <dbReference type="SAM" id="SignalP"/>
    </source>
</evidence>
<dbReference type="CDD" id="cd03019">
    <property type="entry name" value="DsbA_DsbA"/>
    <property type="match status" value="1"/>
</dbReference>
<feature type="region of interest" description="Disordered" evidence="8">
    <location>
        <begin position="47"/>
        <end position="89"/>
    </location>
</feature>
<dbReference type="PROSITE" id="PS00194">
    <property type="entry name" value="THIOREDOXIN_1"/>
    <property type="match status" value="1"/>
</dbReference>
<dbReference type="Gene3D" id="3.40.30.10">
    <property type="entry name" value="Glutaredoxin"/>
    <property type="match status" value="1"/>
</dbReference>
<gene>
    <name evidence="11" type="ORF">E4582_12860</name>
</gene>
<dbReference type="PROSITE" id="PS51257">
    <property type="entry name" value="PROKAR_LIPOPROTEIN"/>
    <property type="match status" value="1"/>
</dbReference>
<dbReference type="PANTHER" id="PTHR35891:SF2">
    <property type="entry name" value="THIOL:DISULFIDE INTERCHANGE PROTEIN DSBA"/>
    <property type="match status" value="1"/>
</dbReference>
<dbReference type="InterPro" id="IPR036249">
    <property type="entry name" value="Thioredoxin-like_sf"/>
</dbReference>
<dbReference type="InterPro" id="IPR001853">
    <property type="entry name" value="DSBA-like_thioredoxin_dom"/>
</dbReference>
<feature type="chain" id="PRO_5021262478" description="Thiol:disulfide interchange protein DsbA" evidence="9">
    <location>
        <begin position="21"/>
        <end position="270"/>
    </location>
</feature>
<dbReference type="SUPFAM" id="SSF52833">
    <property type="entry name" value="Thioredoxin-like"/>
    <property type="match status" value="1"/>
</dbReference>
<keyword evidence="4 9" id="KW-0732">Signal</keyword>
<evidence type="ECO:0000256" key="1">
    <source>
        <dbReference type="ARBA" id="ARBA00004418"/>
    </source>
</evidence>
<dbReference type="Pfam" id="PF01323">
    <property type="entry name" value="DSBA"/>
    <property type="match status" value="1"/>
</dbReference>
<organism evidence="11 12">
    <name type="scientific">Luteimonas yindakuii</name>
    <dbReference type="NCBI Taxonomy" id="2565782"/>
    <lineage>
        <taxon>Bacteria</taxon>
        <taxon>Pseudomonadati</taxon>
        <taxon>Pseudomonadota</taxon>
        <taxon>Gammaproteobacteria</taxon>
        <taxon>Lysobacterales</taxon>
        <taxon>Lysobacteraceae</taxon>
        <taxon>Luteimonas</taxon>
    </lineage>
</organism>
<name>A0A4Z1R0S2_9GAMM</name>
<evidence type="ECO:0000313" key="12">
    <source>
        <dbReference type="Proteomes" id="UP000298681"/>
    </source>
</evidence>
<dbReference type="EMBL" id="SPUH01000002">
    <property type="protein sequence ID" value="TKS53082.1"/>
    <property type="molecule type" value="Genomic_DNA"/>
</dbReference>
<protein>
    <recommendedName>
        <fullName evidence="3">Thiol:disulfide interchange protein DsbA</fullName>
    </recommendedName>
</protein>
<proteinExistence type="inferred from homology"/>
<feature type="compositionally biased region" description="Low complexity" evidence="8">
    <location>
        <begin position="47"/>
        <end position="74"/>
    </location>
</feature>
<dbReference type="GO" id="GO:0042597">
    <property type="term" value="C:periplasmic space"/>
    <property type="evidence" value="ECO:0007669"/>
    <property type="project" value="UniProtKB-SubCell"/>
</dbReference>
<evidence type="ECO:0000256" key="5">
    <source>
        <dbReference type="ARBA" id="ARBA00022764"/>
    </source>
</evidence>
<evidence type="ECO:0000256" key="2">
    <source>
        <dbReference type="ARBA" id="ARBA00005791"/>
    </source>
</evidence>
<accession>A0A4Z1R0S2</accession>
<evidence type="ECO:0000256" key="6">
    <source>
        <dbReference type="ARBA" id="ARBA00023157"/>
    </source>
</evidence>
<comment type="subcellular location">
    <subcellularLocation>
        <location evidence="1">Periplasm</location>
    </subcellularLocation>
</comment>
<comment type="caution">
    <text evidence="11">The sequence shown here is derived from an EMBL/GenBank/DDBJ whole genome shotgun (WGS) entry which is preliminary data.</text>
</comment>
<keyword evidence="6" id="KW-1015">Disulfide bond</keyword>